<protein>
    <recommendedName>
        <fullName evidence="5">Lipoprotein</fullName>
    </recommendedName>
</protein>
<comment type="caution">
    <text evidence="3">The sequence shown here is derived from an EMBL/GenBank/DDBJ whole genome shotgun (WGS) entry which is preliminary data.</text>
</comment>
<feature type="signal peptide" evidence="2">
    <location>
        <begin position="1"/>
        <end position="21"/>
    </location>
</feature>
<feature type="region of interest" description="Disordered" evidence="1">
    <location>
        <begin position="21"/>
        <end position="55"/>
    </location>
</feature>
<dbReference type="AlphaFoldDB" id="A0A9X2ZKF1"/>
<dbReference type="RefSeq" id="WP_264208514.1">
    <property type="nucleotide sequence ID" value="NZ_JAOZEW010000035.1"/>
</dbReference>
<proteinExistence type="predicted"/>
<evidence type="ECO:0000313" key="3">
    <source>
        <dbReference type="EMBL" id="MCV9930441.1"/>
    </source>
</evidence>
<dbReference type="EMBL" id="JAOZEW010000035">
    <property type="protein sequence ID" value="MCV9930441.1"/>
    <property type="molecule type" value="Genomic_DNA"/>
</dbReference>
<evidence type="ECO:0000256" key="2">
    <source>
        <dbReference type="SAM" id="SignalP"/>
    </source>
</evidence>
<reference evidence="3" key="1">
    <citation type="submission" date="2022-10" db="EMBL/GenBank/DDBJ databases">
        <title>Two novel species of Flavobacterium.</title>
        <authorList>
            <person name="Liu Q."/>
            <person name="Xin Y.-H."/>
        </authorList>
    </citation>
    <scope>NUCLEOTIDE SEQUENCE</scope>
    <source>
        <strain evidence="3">LS1R49</strain>
    </source>
</reference>
<keyword evidence="2" id="KW-0732">Signal</keyword>
<evidence type="ECO:0000313" key="4">
    <source>
        <dbReference type="Proteomes" id="UP001151079"/>
    </source>
</evidence>
<sequence>MKKKLSIVCLALIGLTFVSCSNDDDPTQNSNKLNVSASTPGDGQNGQTPIPPPKP</sequence>
<gene>
    <name evidence="3" type="ORF">OIU83_22465</name>
</gene>
<feature type="chain" id="PRO_5040793392" description="Lipoprotein" evidence="2">
    <location>
        <begin position="22"/>
        <end position="55"/>
    </location>
</feature>
<name>A0A9X2ZKF1_9FLAO</name>
<evidence type="ECO:0008006" key="5">
    <source>
        <dbReference type="Google" id="ProtNLM"/>
    </source>
</evidence>
<evidence type="ECO:0000256" key="1">
    <source>
        <dbReference type="SAM" id="MobiDB-lite"/>
    </source>
</evidence>
<accession>A0A9X2ZKF1</accession>
<organism evidence="3 4">
    <name type="scientific">Flavobacterium shii</name>
    <dbReference type="NCBI Taxonomy" id="2987687"/>
    <lineage>
        <taxon>Bacteria</taxon>
        <taxon>Pseudomonadati</taxon>
        <taxon>Bacteroidota</taxon>
        <taxon>Flavobacteriia</taxon>
        <taxon>Flavobacteriales</taxon>
        <taxon>Flavobacteriaceae</taxon>
        <taxon>Flavobacterium</taxon>
    </lineage>
</organism>
<dbReference type="Proteomes" id="UP001151079">
    <property type="component" value="Unassembled WGS sequence"/>
</dbReference>
<dbReference type="PROSITE" id="PS51257">
    <property type="entry name" value="PROKAR_LIPOPROTEIN"/>
    <property type="match status" value="1"/>
</dbReference>
<feature type="compositionally biased region" description="Polar residues" evidence="1">
    <location>
        <begin position="27"/>
        <end position="48"/>
    </location>
</feature>
<keyword evidence="4" id="KW-1185">Reference proteome</keyword>